<comment type="function">
    <text evidence="1 5">Catalyzes the insertion of molybdate into adenylated molybdopterin with the concomitant release of AMP.</text>
</comment>
<keyword evidence="3 5" id="KW-0500">Molybdenum</keyword>
<dbReference type="InterPro" id="IPR036135">
    <property type="entry name" value="MoeA_linker/N_sf"/>
</dbReference>
<keyword evidence="5" id="KW-0460">Magnesium</keyword>
<evidence type="ECO:0000256" key="3">
    <source>
        <dbReference type="ARBA" id="ARBA00022505"/>
    </source>
</evidence>
<dbReference type="PANTHER" id="PTHR10192">
    <property type="entry name" value="MOLYBDOPTERIN BIOSYNTHESIS PROTEIN"/>
    <property type="match status" value="1"/>
</dbReference>
<dbReference type="Gene3D" id="3.90.105.10">
    <property type="entry name" value="Molybdopterin biosynthesis moea protein, domain 2"/>
    <property type="match status" value="1"/>
</dbReference>
<dbReference type="SUPFAM" id="SSF63882">
    <property type="entry name" value="MoeA N-terminal region -like"/>
    <property type="match status" value="1"/>
</dbReference>
<dbReference type="CDD" id="cd00887">
    <property type="entry name" value="MoeA"/>
    <property type="match status" value="1"/>
</dbReference>
<sequence>MINEKRYEEMHMGEKIMDGFPSREEALADFFAAWEPARSVEYVALDDAVGRVLACDLASTNTLPVVRASSFDGIAVKSAAFANGMPDTSSWKPGVDYVRADTGDDFPDAFDAVVMIEKAVVREDGSVTFDDDVTVEPGSGVRPAGSTLRAGEPLMSAGSIIRPTDLAALAMGGATMVPVRVKPRVAFIPTGSELVPAGIKPRRGQNVDTNSLMCKHLLIEYGAEPVVFPLVHDDPVELERAFEAALATADVVVVNGGSALGEEDFNVKLVERRGQVVHHYIAAVPGRPLMLAVADGKPVVDLPGPTMAAYFGSEWCLQAITARILGIPLRRRPVVQARADAAKTSIPKMANIARVHVTRDDEGYAAHFLDFKAGELAACMTSNAQRVSPLGEAGWAEGDLLDVELLRGEEFVDQG</sequence>
<evidence type="ECO:0000256" key="1">
    <source>
        <dbReference type="ARBA" id="ARBA00002901"/>
    </source>
</evidence>
<dbReference type="Pfam" id="PF03453">
    <property type="entry name" value="MoeA_N"/>
    <property type="match status" value="1"/>
</dbReference>
<dbReference type="Proteomes" id="UP000436429">
    <property type="component" value="Unassembled WGS sequence"/>
</dbReference>
<keyword evidence="5" id="KW-0479">Metal-binding</keyword>
<comment type="catalytic activity">
    <reaction evidence="4">
        <text>adenylyl-molybdopterin + molybdate = Mo-molybdopterin + AMP + H(+)</text>
        <dbReference type="Rhea" id="RHEA:35047"/>
        <dbReference type="ChEBI" id="CHEBI:15378"/>
        <dbReference type="ChEBI" id="CHEBI:36264"/>
        <dbReference type="ChEBI" id="CHEBI:62727"/>
        <dbReference type="ChEBI" id="CHEBI:71302"/>
        <dbReference type="ChEBI" id="CHEBI:456215"/>
        <dbReference type="EC" id="2.10.1.1"/>
    </reaction>
</comment>
<dbReference type="GO" id="GO:0005829">
    <property type="term" value="C:cytosol"/>
    <property type="evidence" value="ECO:0007669"/>
    <property type="project" value="TreeGrafter"/>
</dbReference>
<proteinExistence type="inferred from homology"/>
<organism evidence="8 11">
    <name type="scientific">Eggerthella lenta</name>
    <name type="common">Eubacterium lentum</name>
    <dbReference type="NCBI Taxonomy" id="84112"/>
    <lineage>
        <taxon>Bacteria</taxon>
        <taxon>Bacillati</taxon>
        <taxon>Actinomycetota</taxon>
        <taxon>Coriobacteriia</taxon>
        <taxon>Eggerthellales</taxon>
        <taxon>Eggerthellaceae</taxon>
        <taxon>Eggerthella</taxon>
    </lineage>
</organism>
<dbReference type="UniPathway" id="UPA00344"/>
<dbReference type="InterPro" id="IPR036425">
    <property type="entry name" value="MoaB/Mog-like_dom_sf"/>
</dbReference>
<dbReference type="InterPro" id="IPR036688">
    <property type="entry name" value="MoeA_C_domain_IV_sf"/>
</dbReference>
<evidence type="ECO:0000259" key="6">
    <source>
        <dbReference type="SMART" id="SM00852"/>
    </source>
</evidence>
<dbReference type="GO" id="GO:0046872">
    <property type="term" value="F:metal ion binding"/>
    <property type="evidence" value="ECO:0007669"/>
    <property type="project" value="UniProtKB-UniRule"/>
</dbReference>
<dbReference type="Gene3D" id="3.40.980.10">
    <property type="entry name" value="MoaB/Mog-like domain"/>
    <property type="match status" value="1"/>
</dbReference>
<keyword evidence="5" id="KW-0501">Molybdenum cofactor biosynthesis</keyword>
<evidence type="ECO:0000313" key="11">
    <source>
        <dbReference type="Proteomes" id="UP000253970"/>
    </source>
</evidence>
<dbReference type="Proteomes" id="UP000253970">
    <property type="component" value="Unassembled WGS sequence"/>
</dbReference>
<evidence type="ECO:0000256" key="4">
    <source>
        <dbReference type="ARBA" id="ARBA00047317"/>
    </source>
</evidence>
<dbReference type="InterPro" id="IPR005110">
    <property type="entry name" value="MoeA_linker/N"/>
</dbReference>
<evidence type="ECO:0000313" key="7">
    <source>
        <dbReference type="EMBL" id="MVN34012.1"/>
    </source>
</evidence>
<feature type="domain" description="MoaB/Mog" evidence="6">
    <location>
        <begin position="186"/>
        <end position="323"/>
    </location>
</feature>
<dbReference type="EMBL" id="WPOM01000033">
    <property type="protein sequence ID" value="MVN34012.1"/>
    <property type="molecule type" value="Genomic_DNA"/>
</dbReference>
<comment type="similarity">
    <text evidence="2 5">Belongs to the MoeA family.</text>
</comment>
<comment type="caution">
    <text evidence="8">The sequence shown here is derived from an EMBL/GenBank/DDBJ whole genome shotgun (WGS) entry which is preliminary data.</text>
</comment>
<dbReference type="GO" id="GO:0061599">
    <property type="term" value="F:molybdopterin molybdotransferase activity"/>
    <property type="evidence" value="ECO:0007669"/>
    <property type="project" value="UniProtKB-UniRule"/>
</dbReference>
<accession>A0A369MBJ4</accession>
<protein>
    <recommendedName>
        <fullName evidence="5">Molybdopterin molybdenumtransferase</fullName>
        <ecNumber evidence="5">2.10.1.1</ecNumber>
    </recommendedName>
</protein>
<dbReference type="Proteomes" id="UP000253915">
    <property type="component" value="Unassembled WGS sequence"/>
</dbReference>
<dbReference type="InterPro" id="IPR038987">
    <property type="entry name" value="MoeA-like"/>
</dbReference>
<evidence type="ECO:0000256" key="5">
    <source>
        <dbReference type="RuleBase" id="RU365090"/>
    </source>
</evidence>
<dbReference type="Gene3D" id="2.170.190.11">
    <property type="entry name" value="Molybdopterin biosynthesis moea protein, domain 3"/>
    <property type="match status" value="1"/>
</dbReference>
<dbReference type="Gene3D" id="2.40.340.10">
    <property type="entry name" value="MoeA, C-terminal, domain IV"/>
    <property type="match status" value="1"/>
</dbReference>
<comment type="pathway">
    <text evidence="5">Cofactor biosynthesis; molybdopterin biosynthesis.</text>
</comment>
<dbReference type="EC" id="2.10.1.1" evidence="5"/>
<evidence type="ECO:0000313" key="12">
    <source>
        <dbReference type="Proteomes" id="UP000436429"/>
    </source>
</evidence>
<evidence type="ECO:0000313" key="10">
    <source>
        <dbReference type="Proteomes" id="UP000253915"/>
    </source>
</evidence>
<dbReference type="EMBL" id="PPUQ01000019">
    <property type="protein sequence ID" value="RDC36050.1"/>
    <property type="molecule type" value="Genomic_DNA"/>
</dbReference>
<gene>
    <name evidence="9" type="ORF">C1853_12170</name>
    <name evidence="8" type="ORF">C1875_10620</name>
    <name evidence="7" type="ORF">GO726_12685</name>
</gene>
<dbReference type="GO" id="GO:0006777">
    <property type="term" value="P:Mo-molybdopterin cofactor biosynthetic process"/>
    <property type="evidence" value="ECO:0007669"/>
    <property type="project" value="UniProtKB-UniRule"/>
</dbReference>
<reference evidence="7 12" key="2">
    <citation type="submission" date="2019-11" db="EMBL/GenBank/DDBJ databases">
        <title>Whole genome shotgun sequencing (WGS) data from Adlercreutzia equolifaciens ResAG-91, Eggerthella lenta MRI-F36, MRI-F37, MRI-F40, ResAG-49, ResAG-88, ResAG-121, ResAG-145, and Gordonibacter sp. ResAG-5, ResAG-26, ResAG-43, ResAG-50, ResAG-59.</title>
        <authorList>
            <person name="Stoll D.A."/>
            <person name="Danylec N."/>
            <person name="Franz C.M.A.P."/>
            <person name="Huch M."/>
        </authorList>
    </citation>
    <scope>NUCLEOTIDE SEQUENCE [LARGE SCALE GENOMIC DNA]</scope>
    <source>
        <strain evidence="7 12">ResAG-88</strain>
    </source>
</reference>
<reference evidence="10 11" key="1">
    <citation type="journal article" date="2018" name="Elife">
        <title>Discovery and characterization of a prevalent human gut bacterial enzyme sufficient for the inactivation of a family of plant toxins.</title>
        <authorList>
            <person name="Koppel N."/>
            <person name="Bisanz J.E."/>
            <person name="Pandelia M.E."/>
            <person name="Turnbaugh P.J."/>
            <person name="Balskus E.P."/>
        </authorList>
    </citation>
    <scope>NUCLEOTIDE SEQUENCE [LARGE SCALE GENOMIC DNA]</scope>
    <source>
        <strain evidence="9 10">16A</strain>
        <strain evidence="8 11">W1 BHI 6</strain>
    </source>
</reference>
<dbReference type="PANTHER" id="PTHR10192:SF16">
    <property type="entry name" value="MOLYBDOPTERIN MOLYBDENUMTRANSFERASE"/>
    <property type="match status" value="1"/>
</dbReference>
<dbReference type="SUPFAM" id="SSF53218">
    <property type="entry name" value="Molybdenum cofactor biosynthesis proteins"/>
    <property type="match status" value="1"/>
</dbReference>
<dbReference type="EMBL" id="PPTU01000016">
    <property type="protein sequence ID" value="RDB69040.1"/>
    <property type="molecule type" value="Genomic_DNA"/>
</dbReference>
<keyword evidence="5 8" id="KW-0808">Transferase</keyword>
<evidence type="ECO:0000313" key="8">
    <source>
        <dbReference type="EMBL" id="RDB69040.1"/>
    </source>
</evidence>
<evidence type="ECO:0000313" key="9">
    <source>
        <dbReference type="EMBL" id="RDC36050.1"/>
    </source>
</evidence>
<dbReference type="AlphaFoldDB" id="A0A369MBJ4"/>
<dbReference type="Pfam" id="PF00994">
    <property type="entry name" value="MoCF_biosynth"/>
    <property type="match status" value="1"/>
</dbReference>
<dbReference type="InterPro" id="IPR001453">
    <property type="entry name" value="MoaB/Mog_dom"/>
</dbReference>
<comment type="cofactor">
    <cofactor evidence="5">
        <name>Mg(2+)</name>
        <dbReference type="ChEBI" id="CHEBI:18420"/>
    </cofactor>
</comment>
<dbReference type="SMART" id="SM00852">
    <property type="entry name" value="MoCF_biosynth"/>
    <property type="match status" value="1"/>
</dbReference>
<name>A0A369MBJ4_EGGLN</name>
<evidence type="ECO:0000256" key="2">
    <source>
        <dbReference type="ARBA" id="ARBA00010763"/>
    </source>
</evidence>